<dbReference type="AlphaFoldDB" id="A0AAD9NLX0"/>
<evidence type="ECO:0000313" key="3">
    <source>
        <dbReference type="Proteomes" id="UP001209878"/>
    </source>
</evidence>
<reference evidence="2" key="1">
    <citation type="journal article" date="2023" name="Mol. Biol. Evol.">
        <title>Third-Generation Sequencing Reveals the Adaptive Role of the Epigenome in Three Deep-Sea Polychaetes.</title>
        <authorList>
            <person name="Perez M."/>
            <person name="Aroh O."/>
            <person name="Sun Y."/>
            <person name="Lan Y."/>
            <person name="Juniper S.K."/>
            <person name="Young C.R."/>
            <person name="Angers B."/>
            <person name="Qian P.Y."/>
        </authorList>
    </citation>
    <scope>NUCLEOTIDE SEQUENCE</scope>
    <source>
        <strain evidence="2">R07B-5</strain>
    </source>
</reference>
<sequence length="392" mass="43105">MTKTPLFLLLLPFLCVGTAVGWSAWTDWSECTCHLEQNRTRECLSASCSGPDIEHRACACIQLQLQDKCSNVCRTSSCVSGFVADPCDCSCFYHCVRTGDEWTATQQCCNPCEVWDDYRKTCVRNENATNCTFSPSTVAPGECPLSPGSSKTTFVSGGIEMPCGFNTEFSQAECACVHAEKAAALPQEIICITFDQPHPFGAANAPWVHVSDVELETDPNLCTVSGNCGYFNRTKESHIEIPYFVGNQFDNFAFSFWYRRTPYESGMMGLVNNGNCVLSPSFSLISNRGNNCGQLLTEGGAFSKDTKEAADEKWHMYTMSYNGSYVAVYLDNAFADGQELTGKTLITQCPMTIGSFLCANFFDGHMDSIAFFRSALSETDVDSLFKNGGCTY</sequence>
<organism evidence="2 3">
    <name type="scientific">Ridgeia piscesae</name>
    <name type="common">Tubeworm</name>
    <dbReference type="NCBI Taxonomy" id="27915"/>
    <lineage>
        <taxon>Eukaryota</taxon>
        <taxon>Metazoa</taxon>
        <taxon>Spiralia</taxon>
        <taxon>Lophotrochozoa</taxon>
        <taxon>Annelida</taxon>
        <taxon>Polychaeta</taxon>
        <taxon>Sedentaria</taxon>
        <taxon>Canalipalpata</taxon>
        <taxon>Sabellida</taxon>
        <taxon>Siboglinidae</taxon>
        <taxon>Ridgeia</taxon>
    </lineage>
</organism>
<comment type="caution">
    <text evidence="2">The sequence shown here is derived from an EMBL/GenBank/DDBJ whole genome shotgun (WGS) entry which is preliminary data.</text>
</comment>
<dbReference type="PROSITE" id="PS50092">
    <property type="entry name" value="TSP1"/>
    <property type="match status" value="1"/>
</dbReference>
<dbReference type="InterPro" id="IPR000884">
    <property type="entry name" value="TSP1_rpt"/>
</dbReference>
<keyword evidence="1" id="KW-0732">Signal</keyword>
<protein>
    <submittedName>
        <fullName evidence="2">Uncharacterized protein</fullName>
    </submittedName>
</protein>
<keyword evidence="3" id="KW-1185">Reference proteome</keyword>
<name>A0AAD9NLX0_RIDPI</name>
<dbReference type="EMBL" id="JAODUO010000879">
    <property type="protein sequence ID" value="KAK2173393.1"/>
    <property type="molecule type" value="Genomic_DNA"/>
</dbReference>
<dbReference type="Gene3D" id="2.60.120.200">
    <property type="match status" value="1"/>
</dbReference>
<proteinExistence type="predicted"/>
<dbReference type="Pfam" id="PF13385">
    <property type="entry name" value="Laminin_G_3"/>
    <property type="match status" value="1"/>
</dbReference>
<dbReference type="InterPro" id="IPR013320">
    <property type="entry name" value="ConA-like_dom_sf"/>
</dbReference>
<gene>
    <name evidence="2" type="ORF">NP493_879g01039</name>
</gene>
<feature type="signal peptide" evidence="1">
    <location>
        <begin position="1"/>
        <end position="21"/>
    </location>
</feature>
<evidence type="ECO:0000313" key="2">
    <source>
        <dbReference type="EMBL" id="KAK2173393.1"/>
    </source>
</evidence>
<dbReference type="SUPFAM" id="SSF49899">
    <property type="entry name" value="Concanavalin A-like lectins/glucanases"/>
    <property type="match status" value="1"/>
</dbReference>
<accession>A0AAD9NLX0</accession>
<dbReference type="Proteomes" id="UP001209878">
    <property type="component" value="Unassembled WGS sequence"/>
</dbReference>
<evidence type="ECO:0000256" key="1">
    <source>
        <dbReference type="SAM" id="SignalP"/>
    </source>
</evidence>
<feature type="chain" id="PRO_5042129408" evidence="1">
    <location>
        <begin position="22"/>
        <end position="392"/>
    </location>
</feature>